<evidence type="ECO:0000256" key="3">
    <source>
        <dbReference type="ARBA" id="ARBA00022692"/>
    </source>
</evidence>
<feature type="transmembrane region" description="Helical" evidence="6">
    <location>
        <begin position="182"/>
        <end position="200"/>
    </location>
</feature>
<sequence>MLPAQERTKQTMGWETNGWQTTSSEEVNATLVQESRRAFMSRVYGWMFAGLWITGVMALYTVSNRALLEFTFQWRIPLLLAELGLVFVLSLAAARLPGALAGALFVGYAALTGMTLSIYFLIYTEGSIGQAFLMTGGTFGAMSLYGTFTKKDLSGWGAFLFMGLVGIIIASVVNIFMGSDMMGFVTACACVVVFAGLTAYDTQKLREMHAATGYSSAATVSIVGALTLYLDFINLFLALLRLFGRRR</sequence>
<keyword evidence="5 6" id="KW-0472">Membrane</keyword>
<feature type="transmembrane region" description="Helical" evidence="6">
    <location>
        <begin position="74"/>
        <end position="93"/>
    </location>
</feature>
<dbReference type="STRING" id="394096.DB31_4294"/>
<dbReference type="EMBL" id="JMCB01000023">
    <property type="protein sequence ID" value="KFE62188.1"/>
    <property type="molecule type" value="Genomic_DNA"/>
</dbReference>
<dbReference type="PATRIC" id="fig|394096.3.peg.8028"/>
<dbReference type="PANTHER" id="PTHR23291">
    <property type="entry name" value="BAX INHIBITOR-RELATED"/>
    <property type="match status" value="1"/>
</dbReference>
<reference evidence="7 8" key="1">
    <citation type="submission" date="2014-04" db="EMBL/GenBank/DDBJ databases">
        <title>Genome assembly of Hyalangium minutum DSM 14724.</title>
        <authorList>
            <person name="Sharma G."/>
            <person name="Subramanian S."/>
        </authorList>
    </citation>
    <scope>NUCLEOTIDE SEQUENCE [LARGE SCALE GENOMIC DNA]</scope>
    <source>
        <strain evidence="7 8">DSM 14724</strain>
    </source>
</reference>
<evidence type="ECO:0000256" key="5">
    <source>
        <dbReference type="ARBA" id="ARBA00023136"/>
    </source>
</evidence>
<proteinExistence type="inferred from homology"/>
<evidence type="ECO:0000313" key="8">
    <source>
        <dbReference type="Proteomes" id="UP000028725"/>
    </source>
</evidence>
<gene>
    <name evidence="7" type="ORF">DB31_4294</name>
</gene>
<comment type="subcellular location">
    <subcellularLocation>
        <location evidence="1">Membrane</location>
        <topology evidence="1">Multi-pass membrane protein</topology>
    </subcellularLocation>
</comment>
<keyword evidence="4 6" id="KW-1133">Transmembrane helix</keyword>
<keyword evidence="8" id="KW-1185">Reference proteome</keyword>
<name>A0A085W3C5_9BACT</name>
<dbReference type="Pfam" id="PF01027">
    <property type="entry name" value="Bax1-I"/>
    <property type="match status" value="1"/>
</dbReference>
<comment type="caution">
    <text evidence="7">The sequence shown here is derived from an EMBL/GenBank/DDBJ whole genome shotgun (WGS) entry which is preliminary data.</text>
</comment>
<feature type="transmembrane region" description="Helical" evidence="6">
    <location>
        <begin position="100"/>
        <end position="122"/>
    </location>
</feature>
<dbReference type="AlphaFoldDB" id="A0A085W3C5"/>
<accession>A0A085W3C5</accession>
<organism evidence="7 8">
    <name type="scientific">Hyalangium minutum</name>
    <dbReference type="NCBI Taxonomy" id="394096"/>
    <lineage>
        <taxon>Bacteria</taxon>
        <taxon>Pseudomonadati</taxon>
        <taxon>Myxococcota</taxon>
        <taxon>Myxococcia</taxon>
        <taxon>Myxococcales</taxon>
        <taxon>Cystobacterineae</taxon>
        <taxon>Archangiaceae</taxon>
        <taxon>Hyalangium</taxon>
    </lineage>
</organism>
<keyword evidence="3 6" id="KW-0812">Transmembrane</keyword>
<dbReference type="PANTHER" id="PTHR23291:SF50">
    <property type="entry name" value="PROTEIN LIFEGUARD 4"/>
    <property type="match status" value="1"/>
</dbReference>
<evidence type="ECO:0000256" key="4">
    <source>
        <dbReference type="ARBA" id="ARBA00022989"/>
    </source>
</evidence>
<feature type="transmembrane region" description="Helical" evidence="6">
    <location>
        <begin position="43"/>
        <end position="62"/>
    </location>
</feature>
<protein>
    <submittedName>
        <fullName evidence="7">Membrane protein</fullName>
    </submittedName>
</protein>
<dbReference type="CDD" id="cd10432">
    <property type="entry name" value="BI-1-like_bacterial"/>
    <property type="match status" value="1"/>
</dbReference>
<dbReference type="InterPro" id="IPR006214">
    <property type="entry name" value="Bax_inhibitor_1-related"/>
</dbReference>
<dbReference type="Proteomes" id="UP000028725">
    <property type="component" value="Unassembled WGS sequence"/>
</dbReference>
<feature type="transmembrane region" description="Helical" evidence="6">
    <location>
        <begin position="220"/>
        <end position="243"/>
    </location>
</feature>
<dbReference type="GO" id="GO:0005886">
    <property type="term" value="C:plasma membrane"/>
    <property type="evidence" value="ECO:0007669"/>
    <property type="project" value="TreeGrafter"/>
</dbReference>
<evidence type="ECO:0000313" key="7">
    <source>
        <dbReference type="EMBL" id="KFE62188.1"/>
    </source>
</evidence>
<evidence type="ECO:0000256" key="2">
    <source>
        <dbReference type="ARBA" id="ARBA00010350"/>
    </source>
</evidence>
<comment type="similarity">
    <text evidence="2 6">Belongs to the BI1 family.</text>
</comment>
<evidence type="ECO:0000256" key="1">
    <source>
        <dbReference type="ARBA" id="ARBA00004141"/>
    </source>
</evidence>
<feature type="transmembrane region" description="Helical" evidence="6">
    <location>
        <begin position="155"/>
        <end position="176"/>
    </location>
</feature>
<evidence type="ECO:0000256" key="6">
    <source>
        <dbReference type="RuleBase" id="RU004379"/>
    </source>
</evidence>